<dbReference type="HOGENOM" id="CLU_058421_8_1_4"/>
<evidence type="ECO:0000256" key="3">
    <source>
        <dbReference type="ARBA" id="ARBA00022475"/>
    </source>
</evidence>
<dbReference type="Pfam" id="PF07681">
    <property type="entry name" value="DoxX"/>
    <property type="match status" value="1"/>
</dbReference>
<dbReference type="EMBL" id="CP000555">
    <property type="protein sequence ID" value="ABM92976.1"/>
    <property type="molecule type" value="Genomic_DNA"/>
</dbReference>
<dbReference type="KEGG" id="mpt:Mpe_A0014"/>
<keyword evidence="5 7" id="KW-1133">Transmembrane helix</keyword>
<accession>A2SBN7</accession>
<dbReference type="GO" id="GO:0005886">
    <property type="term" value="C:plasma membrane"/>
    <property type="evidence" value="ECO:0007669"/>
    <property type="project" value="UniProtKB-SubCell"/>
</dbReference>
<dbReference type="InterPro" id="IPR032808">
    <property type="entry name" value="DoxX"/>
</dbReference>
<gene>
    <name evidence="8" type="ordered locus">Mpe_A0014</name>
</gene>
<sequence length="142" mass="14326">MLDTVKSPLALVGRILLALMFVLAGASKLGDISGTAGYIASGGVPFASAVAVAVGLFELIAGLALVVGFQARWAALALAGFTLLASVLFHPFWSLPADQAFVQQLLFMKNVSVAGGLLLVAALGTGSIGFDGRRAGGPLARA</sequence>
<comment type="subcellular location">
    <subcellularLocation>
        <location evidence="1">Cell membrane</location>
        <topology evidence="1">Multi-pass membrane protein</topology>
    </subcellularLocation>
</comment>
<reference evidence="8 9" key="1">
    <citation type="journal article" date="2007" name="J. Bacteriol.">
        <title>Whole-genome analysis of the methyl tert-butyl ether-degrading beta-proteobacterium Methylibium petroleiphilum PM1.</title>
        <authorList>
            <person name="Kane S.R."/>
            <person name="Chakicherla A.Y."/>
            <person name="Chain P.S.G."/>
            <person name="Schmidt R."/>
            <person name="Shin M.W."/>
            <person name="Legler T.C."/>
            <person name="Scow K.M."/>
            <person name="Larimer F.W."/>
            <person name="Lucas S.M."/>
            <person name="Richardson P.M."/>
            <person name="Hristova K.R."/>
        </authorList>
    </citation>
    <scope>NUCLEOTIDE SEQUENCE [LARGE SCALE GENOMIC DNA]</scope>
    <source>
        <strain evidence="9">ATCC BAA-1232 / LMG 22953 / PM1</strain>
    </source>
</reference>
<keyword evidence="4 7" id="KW-0812">Transmembrane</keyword>
<feature type="transmembrane region" description="Helical" evidence="7">
    <location>
        <begin position="7"/>
        <end position="26"/>
    </location>
</feature>
<keyword evidence="3" id="KW-1003">Cell membrane</keyword>
<dbReference type="PANTHER" id="PTHR33452:SF1">
    <property type="entry name" value="INNER MEMBRANE PROTEIN YPHA-RELATED"/>
    <property type="match status" value="1"/>
</dbReference>
<dbReference type="RefSeq" id="WP_011827615.1">
    <property type="nucleotide sequence ID" value="NC_008825.1"/>
</dbReference>
<evidence type="ECO:0000256" key="4">
    <source>
        <dbReference type="ARBA" id="ARBA00022692"/>
    </source>
</evidence>
<dbReference type="AlphaFoldDB" id="A2SBN7"/>
<keyword evidence="6 7" id="KW-0472">Membrane</keyword>
<evidence type="ECO:0000256" key="7">
    <source>
        <dbReference type="SAM" id="Phobius"/>
    </source>
</evidence>
<dbReference type="PANTHER" id="PTHR33452">
    <property type="entry name" value="OXIDOREDUCTASE CATD-RELATED"/>
    <property type="match status" value="1"/>
</dbReference>
<protein>
    <submittedName>
        <fullName evidence="8">Conserved hypothetical membrane protein</fullName>
    </submittedName>
</protein>
<feature type="transmembrane region" description="Helical" evidence="7">
    <location>
        <begin position="113"/>
        <end position="132"/>
    </location>
</feature>
<comment type="similarity">
    <text evidence="2">Belongs to the DoxX family.</text>
</comment>
<dbReference type="Proteomes" id="UP000000366">
    <property type="component" value="Chromosome"/>
</dbReference>
<dbReference type="eggNOG" id="COG2259">
    <property type="taxonomic scope" value="Bacteria"/>
</dbReference>
<feature type="transmembrane region" description="Helical" evidence="7">
    <location>
        <begin position="46"/>
        <end position="66"/>
    </location>
</feature>
<evidence type="ECO:0000256" key="5">
    <source>
        <dbReference type="ARBA" id="ARBA00022989"/>
    </source>
</evidence>
<evidence type="ECO:0000256" key="6">
    <source>
        <dbReference type="ARBA" id="ARBA00023136"/>
    </source>
</evidence>
<feature type="transmembrane region" description="Helical" evidence="7">
    <location>
        <begin position="73"/>
        <end position="93"/>
    </location>
</feature>
<proteinExistence type="inferred from homology"/>
<name>A2SBN7_METPP</name>
<organism evidence="8 9">
    <name type="scientific">Methylibium petroleiphilum (strain ATCC BAA-1232 / LMG 22953 / PM1)</name>
    <dbReference type="NCBI Taxonomy" id="420662"/>
    <lineage>
        <taxon>Bacteria</taxon>
        <taxon>Pseudomonadati</taxon>
        <taxon>Pseudomonadota</taxon>
        <taxon>Betaproteobacteria</taxon>
        <taxon>Burkholderiales</taxon>
        <taxon>Sphaerotilaceae</taxon>
        <taxon>Methylibium</taxon>
    </lineage>
</organism>
<dbReference type="InterPro" id="IPR051907">
    <property type="entry name" value="DoxX-like_oxidoreductase"/>
</dbReference>
<evidence type="ECO:0000313" key="8">
    <source>
        <dbReference type="EMBL" id="ABM92976.1"/>
    </source>
</evidence>
<evidence type="ECO:0000256" key="2">
    <source>
        <dbReference type="ARBA" id="ARBA00006679"/>
    </source>
</evidence>
<keyword evidence="9" id="KW-1185">Reference proteome</keyword>
<evidence type="ECO:0000256" key="1">
    <source>
        <dbReference type="ARBA" id="ARBA00004651"/>
    </source>
</evidence>
<dbReference type="STRING" id="420662.Mpe_A0014"/>
<evidence type="ECO:0000313" key="9">
    <source>
        <dbReference type="Proteomes" id="UP000000366"/>
    </source>
</evidence>